<name>A0ABT8FZK1_9MICO</name>
<dbReference type="RefSeq" id="WP_301126562.1">
    <property type="nucleotide sequence ID" value="NZ_JAUHPV010000002.1"/>
</dbReference>
<evidence type="ECO:0008006" key="5">
    <source>
        <dbReference type="Google" id="ProtNLM"/>
    </source>
</evidence>
<evidence type="ECO:0000313" key="4">
    <source>
        <dbReference type="Proteomes" id="UP001172738"/>
    </source>
</evidence>
<evidence type="ECO:0000313" key="3">
    <source>
        <dbReference type="EMBL" id="MDN4472192.1"/>
    </source>
</evidence>
<dbReference type="Proteomes" id="UP001172738">
    <property type="component" value="Unassembled WGS sequence"/>
</dbReference>
<keyword evidence="2" id="KW-0472">Membrane</keyword>
<sequence length="200" mass="19809">MSDAPRPEDATAGEDSTVPETSDASTPAHPGGNADSTFAPPTPESPAAQTDQAPATDATPEPTDEELAAAVPAVVRRAPRFGRVMLTGAGTPAAVGFLLGSLLPNSVVAGRVVTGLIVALGFAIIGGTLTGLYVARADAVASKRADAERARLLAEQAGAPNPFMPVETDAAPGTTDAPAAPASAAQGSTTPATTDEGETR</sequence>
<feature type="compositionally biased region" description="Low complexity" evidence="1">
    <location>
        <begin position="168"/>
        <end position="194"/>
    </location>
</feature>
<evidence type="ECO:0000256" key="1">
    <source>
        <dbReference type="SAM" id="MobiDB-lite"/>
    </source>
</evidence>
<gene>
    <name evidence="3" type="ORF">QQX04_04205</name>
</gene>
<comment type="caution">
    <text evidence="3">The sequence shown here is derived from an EMBL/GenBank/DDBJ whole genome shotgun (WGS) entry which is preliminary data.</text>
</comment>
<keyword evidence="4" id="KW-1185">Reference proteome</keyword>
<feature type="region of interest" description="Disordered" evidence="1">
    <location>
        <begin position="156"/>
        <end position="200"/>
    </location>
</feature>
<keyword evidence="2" id="KW-0812">Transmembrane</keyword>
<reference evidence="3" key="1">
    <citation type="submission" date="2023-06" db="EMBL/GenBank/DDBJ databases">
        <title>SYSU T00b26.</title>
        <authorList>
            <person name="Gao L."/>
            <person name="Fang B.-Z."/>
            <person name="Li W.-J."/>
        </authorList>
    </citation>
    <scope>NUCLEOTIDE SEQUENCE</scope>
    <source>
        <strain evidence="3">SYSU T00b26</strain>
    </source>
</reference>
<organism evidence="3 4">
    <name type="scientific">Demequina zhanjiangensis</name>
    <dbReference type="NCBI Taxonomy" id="3051659"/>
    <lineage>
        <taxon>Bacteria</taxon>
        <taxon>Bacillati</taxon>
        <taxon>Actinomycetota</taxon>
        <taxon>Actinomycetes</taxon>
        <taxon>Micrococcales</taxon>
        <taxon>Demequinaceae</taxon>
        <taxon>Demequina</taxon>
    </lineage>
</organism>
<feature type="transmembrane region" description="Helical" evidence="2">
    <location>
        <begin position="115"/>
        <end position="135"/>
    </location>
</feature>
<accession>A0ABT8FZK1</accession>
<dbReference type="EMBL" id="JAUHPV010000002">
    <property type="protein sequence ID" value="MDN4472192.1"/>
    <property type="molecule type" value="Genomic_DNA"/>
</dbReference>
<protein>
    <recommendedName>
        <fullName evidence="5">DUF308 domain-containing protein</fullName>
    </recommendedName>
</protein>
<feature type="transmembrane region" description="Helical" evidence="2">
    <location>
        <begin position="84"/>
        <end position="103"/>
    </location>
</feature>
<keyword evidence="2" id="KW-1133">Transmembrane helix</keyword>
<feature type="region of interest" description="Disordered" evidence="1">
    <location>
        <begin position="1"/>
        <end position="65"/>
    </location>
</feature>
<proteinExistence type="predicted"/>
<feature type="compositionally biased region" description="Low complexity" evidence="1">
    <location>
        <begin position="46"/>
        <end position="61"/>
    </location>
</feature>
<evidence type="ECO:0000256" key="2">
    <source>
        <dbReference type="SAM" id="Phobius"/>
    </source>
</evidence>